<feature type="compositionally biased region" description="Polar residues" evidence="1">
    <location>
        <begin position="215"/>
        <end position="227"/>
    </location>
</feature>
<protein>
    <submittedName>
        <fullName evidence="2">DUF4226 domain-containing protein</fullName>
    </submittedName>
</protein>
<organism evidence="2 3">
    <name type="scientific">[Mycobacterium] nativiensis</name>
    <dbReference type="NCBI Taxonomy" id="2855503"/>
    <lineage>
        <taxon>Bacteria</taxon>
        <taxon>Bacillati</taxon>
        <taxon>Actinomycetota</taxon>
        <taxon>Actinomycetes</taxon>
        <taxon>Mycobacteriales</taxon>
        <taxon>Mycobacteriaceae</taxon>
        <taxon>Mycolicibacter</taxon>
    </lineage>
</organism>
<dbReference type="RefSeq" id="WP_329780136.1">
    <property type="nucleotide sequence ID" value="NZ_JAYJJU010000018.1"/>
</dbReference>
<dbReference type="Pfam" id="PF10774">
    <property type="entry name" value="DUF4226"/>
    <property type="match status" value="1"/>
</dbReference>
<proteinExistence type="predicted"/>
<keyword evidence="3" id="KW-1185">Reference proteome</keyword>
<name>A0ABU5Y0Y9_9MYCO</name>
<feature type="region of interest" description="Disordered" evidence="1">
    <location>
        <begin position="632"/>
        <end position="671"/>
    </location>
</feature>
<feature type="compositionally biased region" description="Low complexity" evidence="1">
    <location>
        <begin position="652"/>
        <end position="671"/>
    </location>
</feature>
<dbReference type="InterPro" id="IPR019710">
    <property type="entry name" value="DUF4226"/>
</dbReference>
<feature type="region of interest" description="Disordered" evidence="1">
    <location>
        <begin position="1"/>
        <end position="28"/>
    </location>
</feature>
<accession>A0ABU5Y0Y9</accession>
<feature type="compositionally biased region" description="Pro residues" evidence="1">
    <location>
        <begin position="508"/>
        <end position="520"/>
    </location>
</feature>
<dbReference type="EMBL" id="JAYJJU010000018">
    <property type="protein sequence ID" value="MEB3033336.1"/>
    <property type="molecule type" value="Genomic_DNA"/>
</dbReference>
<feature type="compositionally biased region" description="Basic and acidic residues" evidence="1">
    <location>
        <begin position="457"/>
        <end position="482"/>
    </location>
</feature>
<feature type="compositionally biased region" description="Polar residues" evidence="1">
    <location>
        <begin position="528"/>
        <end position="539"/>
    </location>
</feature>
<evidence type="ECO:0000313" key="3">
    <source>
        <dbReference type="Proteomes" id="UP001298593"/>
    </source>
</evidence>
<feature type="region of interest" description="Disordered" evidence="1">
    <location>
        <begin position="199"/>
        <end position="230"/>
    </location>
</feature>
<comment type="caution">
    <text evidence="2">The sequence shown here is derived from an EMBL/GenBank/DDBJ whole genome shotgun (WGS) entry which is preliminary data.</text>
</comment>
<gene>
    <name evidence="2" type="ORF">KV113_17430</name>
</gene>
<sequence>MTETKNFGDVSWAEYAPRPGAGWRMPSDPSRYISVDDPYWGRILDSARNAYGDPNIHFDTGQPSSRYDSIGDVAQPRHLVFGDGTRLPADGTVVYHDAVTKHDWAQNKDGTASLMGPDGHPGPPVAPAGYRKIGDQYAPVNVNGQQIAPQLGGVPNSDNGFHTDPKTGVLTPKNSNGDYYTLGPDGKKHFFDKANAPITEDQYNDQHRVPATPTPDESLSTDEQQSGHAADAVKKLQAELKQRFTTISGAEEKLSEVLLTAHATTTAGQAKLNEIQKNIVAAVNNPAMDTTTAAGEKAYLTFLRSQVSAIRDLLSSSSLNAEDQSKAAQALAALYAADNASTTNPPASPELTEPGSPAPEQPGLTPPDLGGGGFTDPGLGPVTPMPDPYLNDVMGGMPGGNPLGADPMSALASMLPGALGSLGGAASPLEGLGGLASPLAGLGAGLGSQAGPAHATDAVDKVEDKPEPSKQDKSAGPEEKVEPPVAKPETGPPVPGAQPDQQSNGQPGSPPAPVTAPAPASPVVNLPDGSTANARTAGSAQAVRDYLAGGTIDGAYRQNGMTLPPVGTPVTNPVDPTRLTCGDVAMFKDHYEPVLSSVKGYLNGQVVPLGQVISSPDFLGFIDPTALAAATGPAATAPPAGVPAPMPPAATPSPLTAPMAGAPAPAGLPSG</sequence>
<dbReference type="Proteomes" id="UP001298593">
    <property type="component" value="Unassembled WGS sequence"/>
</dbReference>
<feature type="compositionally biased region" description="Pro residues" evidence="1">
    <location>
        <begin position="640"/>
        <end position="651"/>
    </location>
</feature>
<feature type="region of interest" description="Disordered" evidence="1">
    <location>
        <begin position="340"/>
        <end position="394"/>
    </location>
</feature>
<evidence type="ECO:0000256" key="1">
    <source>
        <dbReference type="SAM" id="MobiDB-lite"/>
    </source>
</evidence>
<evidence type="ECO:0000313" key="2">
    <source>
        <dbReference type="EMBL" id="MEB3033336.1"/>
    </source>
</evidence>
<reference evidence="2 3" key="1">
    <citation type="submission" date="2023-12" db="EMBL/GenBank/DDBJ databases">
        <title>Description of new species of Mycobacterium terrae complex isolated from sewage at the Sao Paulo Zoological Park Foundation in Brazil.</title>
        <authorList>
            <person name="Romagnoli C.L."/>
            <person name="Conceicao E.C."/>
            <person name="Machado E."/>
            <person name="Barreto L.B.P.F."/>
            <person name="Sharma A."/>
            <person name="Silva N.M."/>
            <person name="Marques L.E."/>
            <person name="Juliana M.A."/>
            <person name="Lourenco M.C.S."/>
            <person name="Digiampietri L.A."/>
            <person name="Suffys P.N."/>
            <person name="Viana-Niero C."/>
        </authorList>
    </citation>
    <scope>NUCLEOTIDE SEQUENCE [LARGE SCALE GENOMIC DNA]</scope>
    <source>
        <strain evidence="2 3">MYC340</strain>
    </source>
</reference>
<feature type="region of interest" description="Disordered" evidence="1">
    <location>
        <begin position="447"/>
        <end position="540"/>
    </location>
</feature>